<dbReference type="Pfam" id="PF13193">
    <property type="entry name" value="AMP-binding_C"/>
    <property type="match status" value="1"/>
</dbReference>
<dbReference type="Proteomes" id="UP000324585">
    <property type="component" value="Unassembled WGS sequence"/>
</dbReference>
<comment type="caution">
    <text evidence="5">The sequence shown here is derived from an EMBL/GenBank/DDBJ whole genome shotgun (WGS) entry which is preliminary data.</text>
</comment>
<evidence type="ECO:0000259" key="3">
    <source>
        <dbReference type="Pfam" id="PF00501"/>
    </source>
</evidence>
<dbReference type="Pfam" id="PF00501">
    <property type="entry name" value="AMP-binding"/>
    <property type="match status" value="1"/>
</dbReference>
<evidence type="ECO:0000313" key="5">
    <source>
        <dbReference type="EMBL" id="KAA8497344.1"/>
    </source>
</evidence>
<evidence type="ECO:0000259" key="4">
    <source>
        <dbReference type="Pfam" id="PF13193"/>
    </source>
</evidence>
<name>A0A5J4Z368_PORPP</name>
<dbReference type="FunFam" id="3.30.300.30:FF:000007">
    <property type="entry name" value="4-coumarate--CoA ligase 2"/>
    <property type="match status" value="1"/>
</dbReference>
<dbReference type="InterPro" id="IPR045851">
    <property type="entry name" value="AMP-bd_C_sf"/>
</dbReference>
<keyword evidence="6" id="KW-1185">Reference proteome</keyword>
<evidence type="ECO:0000256" key="2">
    <source>
        <dbReference type="ARBA" id="ARBA00022598"/>
    </source>
</evidence>
<gene>
    <name evidence="5" type="ORF">FVE85_1073</name>
</gene>
<comment type="similarity">
    <text evidence="1">Belongs to the ATP-dependent AMP-binding enzyme family.</text>
</comment>
<keyword evidence="2 5" id="KW-0436">Ligase</keyword>
<dbReference type="PANTHER" id="PTHR24096">
    <property type="entry name" value="LONG-CHAIN-FATTY-ACID--COA LIGASE"/>
    <property type="match status" value="1"/>
</dbReference>
<dbReference type="SUPFAM" id="SSF56801">
    <property type="entry name" value="Acetyl-CoA synthetase-like"/>
    <property type="match status" value="1"/>
</dbReference>
<dbReference type="Gene3D" id="3.40.50.12780">
    <property type="entry name" value="N-terminal domain of ligase-like"/>
    <property type="match status" value="1"/>
</dbReference>
<evidence type="ECO:0000313" key="6">
    <source>
        <dbReference type="Proteomes" id="UP000324585"/>
    </source>
</evidence>
<feature type="domain" description="AMP-dependent synthetase/ligase" evidence="3">
    <location>
        <begin position="29"/>
        <end position="396"/>
    </location>
</feature>
<dbReference type="PANTHER" id="PTHR24096:SF149">
    <property type="entry name" value="AMP-BINDING DOMAIN-CONTAINING PROTEIN-RELATED"/>
    <property type="match status" value="1"/>
</dbReference>
<dbReference type="OrthoDB" id="333at2759"/>
<feature type="domain" description="AMP-binding enzyme C-terminal" evidence="4">
    <location>
        <begin position="447"/>
        <end position="526"/>
    </location>
</feature>
<dbReference type="Gene3D" id="3.30.300.30">
    <property type="match status" value="1"/>
</dbReference>
<evidence type="ECO:0000256" key="1">
    <source>
        <dbReference type="ARBA" id="ARBA00006432"/>
    </source>
</evidence>
<dbReference type="AlphaFoldDB" id="A0A5J4Z368"/>
<dbReference type="InterPro" id="IPR025110">
    <property type="entry name" value="AMP-bd_C"/>
</dbReference>
<organism evidence="5 6">
    <name type="scientific">Porphyridium purpureum</name>
    <name type="common">Red alga</name>
    <name type="synonym">Porphyridium cruentum</name>
    <dbReference type="NCBI Taxonomy" id="35688"/>
    <lineage>
        <taxon>Eukaryota</taxon>
        <taxon>Rhodophyta</taxon>
        <taxon>Bangiophyceae</taxon>
        <taxon>Porphyridiales</taxon>
        <taxon>Porphyridiaceae</taxon>
        <taxon>Porphyridium</taxon>
    </lineage>
</organism>
<protein>
    <submittedName>
        <fullName evidence="5">4-coumarate--CoA ligase 2</fullName>
    </submittedName>
</protein>
<dbReference type="OMA" id="PNSSFWY"/>
<proteinExistence type="inferred from homology"/>
<sequence length="543" mass="58307">MLFRSPLPDVDIPQNVSLTEYVLFAPCAAARDDASCMLDGITGREWSHAELVHDVKRLAGGLQQVFAGCPDSGVRFDSKPRPTLALVAPNSPWYALVFHAAAWAGGVVTTISPAHTASEMRTQLLDSGATVLVVSSAVRHVVLDAIEGTHVRPDNVLTIEMSDHGRSVEQLIQDSAPLEAQAPVSCDDIVVLPFSSGTTGMNKGVMLSHGNCIANLVQVAQVVPHEPGDVALAVLPFFHIYGLQVVMNALLARSVSIVTLPRFELEQVLTVIQERKVSWFYAVPPIILALAKHPLVEKYDLSSLKVIFSGAAPLSAQLTQDCASRLGCLVLQGYGMTEMSPVSHSAIGFRNKPGSSGVTIPSTECMIVDPTTGAPCGSDTDGELWVRGPQVMKGYLNAPEATAATIDGQGWLHTGDVAHFDADGFIYIVDRIKELIKYKGFQVVPAELEGILLTHPAIADAAVIGVPDRDGAAGELPKAYVVLKPGTEASVSERDIQHFVVGKVATYKQIHFVEFTDKIPRAASGKILRRELRDRRDAHEKAT</sequence>
<dbReference type="EMBL" id="VRMN01000002">
    <property type="protein sequence ID" value="KAA8497344.1"/>
    <property type="molecule type" value="Genomic_DNA"/>
</dbReference>
<reference evidence="6" key="1">
    <citation type="journal article" date="2019" name="Nat. Commun.">
        <title>Expansion of phycobilisome linker gene families in mesophilic red algae.</title>
        <authorList>
            <person name="Lee J."/>
            <person name="Kim D."/>
            <person name="Bhattacharya D."/>
            <person name="Yoon H.S."/>
        </authorList>
    </citation>
    <scope>NUCLEOTIDE SEQUENCE [LARGE SCALE GENOMIC DNA]</scope>
    <source>
        <strain evidence="6">CCMP 1328</strain>
    </source>
</reference>
<dbReference type="InterPro" id="IPR042099">
    <property type="entry name" value="ANL_N_sf"/>
</dbReference>
<accession>A0A5J4Z368</accession>
<dbReference type="GO" id="GO:0016405">
    <property type="term" value="F:CoA-ligase activity"/>
    <property type="evidence" value="ECO:0007669"/>
    <property type="project" value="TreeGrafter"/>
</dbReference>
<dbReference type="InterPro" id="IPR000873">
    <property type="entry name" value="AMP-dep_synth/lig_dom"/>
</dbReference>